<dbReference type="RefSeq" id="XP_008320762.1">
    <property type="nucleotide sequence ID" value="XM_008322540.3"/>
</dbReference>
<dbReference type="FunCoup" id="A0A3P8WL68">
    <property type="interactions" value="1"/>
</dbReference>
<dbReference type="GeneTree" id="ENSGT00530000063956"/>
<reference evidence="4" key="2">
    <citation type="submission" date="2025-08" db="UniProtKB">
        <authorList>
            <consortium name="Ensembl"/>
        </authorList>
    </citation>
    <scope>IDENTIFICATION</scope>
</reference>
<evidence type="ECO:0000256" key="2">
    <source>
        <dbReference type="SAM" id="MobiDB-lite"/>
    </source>
</evidence>
<dbReference type="KEGG" id="csem:103387770"/>
<dbReference type="STRING" id="244447.ENSCSEP00000028208"/>
<dbReference type="Ensembl" id="ENSCSET00000028585.1">
    <property type="protein sequence ID" value="ENSCSEP00000028208.1"/>
    <property type="gene ID" value="ENSCSEG00000018027.1"/>
</dbReference>
<dbReference type="OrthoDB" id="9837000at2759"/>
<dbReference type="GeneID" id="103387770"/>
<dbReference type="AlphaFoldDB" id="A0A3P8WL68"/>
<feature type="region of interest" description="Disordered" evidence="2">
    <location>
        <begin position="210"/>
        <end position="268"/>
    </location>
</feature>
<dbReference type="GO" id="GO:0005737">
    <property type="term" value="C:cytoplasm"/>
    <property type="evidence" value="ECO:0007669"/>
    <property type="project" value="TreeGrafter"/>
</dbReference>
<reference evidence="4 5" key="1">
    <citation type="journal article" date="2014" name="Nat. Genet.">
        <title>Whole-genome sequence of a flatfish provides insights into ZW sex chromosome evolution and adaptation to a benthic lifestyle.</title>
        <authorList>
            <person name="Chen S."/>
            <person name="Zhang G."/>
            <person name="Shao C."/>
            <person name="Huang Q."/>
            <person name="Liu G."/>
            <person name="Zhang P."/>
            <person name="Song W."/>
            <person name="An N."/>
            <person name="Chalopin D."/>
            <person name="Volff J.N."/>
            <person name="Hong Y."/>
            <person name="Li Q."/>
            <person name="Sha Z."/>
            <person name="Zhou H."/>
            <person name="Xie M."/>
            <person name="Yu Q."/>
            <person name="Liu Y."/>
            <person name="Xiang H."/>
            <person name="Wang N."/>
            <person name="Wu K."/>
            <person name="Yang C."/>
            <person name="Zhou Q."/>
            <person name="Liao X."/>
            <person name="Yang L."/>
            <person name="Hu Q."/>
            <person name="Zhang J."/>
            <person name="Meng L."/>
            <person name="Jin L."/>
            <person name="Tian Y."/>
            <person name="Lian J."/>
            <person name="Yang J."/>
            <person name="Miao G."/>
            <person name="Liu S."/>
            <person name="Liang Z."/>
            <person name="Yan F."/>
            <person name="Li Y."/>
            <person name="Sun B."/>
            <person name="Zhang H."/>
            <person name="Zhang J."/>
            <person name="Zhu Y."/>
            <person name="Du M."/>
            <person name="Zhao Y."/>
            <person name="Schartl M."/>
            <person name="Tang Q."/>
            <person name="Wang J."/>
        </authorList>
    </citation>
    <scope>NUCLEOTIDE SEQUENCE</scope>
</reference>
<feature type="region of interest" description="Disordered" evidence="2">
    <location>
        <begin position="377"/>
        <end position="420"/>
    </location>
</feature>
<dbReference type="InParanoid" id="A0A3P8WL68"/>
<feature type="compositionally biased region" description="Basic and acidic residues" evidence="2">
    <location>
        <begin position="404"/>
        <end position="414"/>
    </location>
</feature>
<proteinExistence type="inferred from homology"/>
<dbReference type="Pfam" id="PF21388">
    <property type="entry name" value="SPATA2_PUB-like"/>
    <property type="match status" value="1"/>
</dbReference>
<feature type="domain" description="Spermatogenesis-associated protein 2 PUB-like" evidence="3">
    <location>
        <begin position="21"/>
        <end position="191"/>
    </location>
</feature>
<feature type="compositionally biased region" description="Basic and acidic residues" evidence="2">
    <location>
        <begin position="211"/>
        <end position="238"/>
    </location>
</feature>
<dbReference type="PANTHER" id="PTHR15326:SF9">
    <property type="entry name" value="SPERMATOGENESIS-ASSOCIATED PROTEIN 2"/>
    <property type="match status" value="1"/>
</dbReference>
<name>A0A3P8WL68_CYNSE</name>
<comment type="similarity">
    <text evidence="1">Belongs to the SPATA2 family.</text>
</comment>
<organism evidence="4 5">
    <name type="scientific">Cynoglossus semilaevis</name>
    <name type="common">Tongue sole</name>
    <dbReference type="NCBI Taxonomy" id="244447"/>
    <lineage>
        <taxon>Eukaryota</taxon>
        <taxon>Metazoa</taxon>
        <taxon>Chordata</taxon>
        <taxon>Craniata</taxon>
        <taxon>Vertebrata</taxon>
        <taxon>Euteleostomi</taxon>
        <taxon>Actinopterygii</taxon>
        <taxon>Neopterygii</taxon>
        <taxon>Teleostei</taxon>
        <taxon>Neoteleostei</taxon>
        <taxon>Acanthomorphata</taxon>
        <taxon>Carangaria</taxon>
        <taxon>Pleuronectiformes</taxon>
        <taxon>Pleuronectoidei</taxon>
        <taxon>Cynoglossidae</taxon>
        <taxon>Cynoglossinae</taxon>
        <taxon>Cynoglossus</taxon>
    </lineage>
</organism>
<evidence type="ECO:0000313" key="4">
    <source>
        <dbReference type="Ensembl" id="ENSCSEP00000028208.1"/>
    </source>
</evidence>
<feature type="region of interest" description="Disordered" evidence="2">
    <location>
        <begin position="304"/>
        <end position="344"/>
    </location>
</feature>
<dbReference type="SUPFAM" id="SSF143503">
    <property type="entry name" value="PUG domain-like"/>
    <property type="match status" value="1"/>
</dbReference>
<evidence type="ECO:0000256" key="1">
    <source>
        <dbReference type="ARBA" id="ARBA00038142"/>
    </source>
</evidence>
<dbReference type="OMA" id="LLPDKPH"/>
<reference evidence="4" key="3">
    <citation type="submission" date="2025-09" db="UniProtKB">
        <authorList>
            <consortium name="Ensembl"/>
        </authorList>
    </citation>
    <scope>IDENTIFICATION</scope>
</reference>
<dbReference type="InterPro" id="IPR048839">
    <property type="entry name" value="SPATA2_PUB-like"/>
</dbReference>
<accession>A0A3P8WL68</accession>
<keyword evidence="5" id="KW-1185">Reference proteome</keyword>
<sequence length="438" mass="49968">MQQDGTVVDEWVEVSRPELYEDYVRCCRESCQETGSCRDNKLLDRAARYLLSEPRLDDTFSAFPFYQVVIEAAREREKDRDGNYSRQLEGFVKATELLETLCVNLFVQPWKKEFRTIKTYTGPFVYWLLPVLGSSTIQSVLSFIGYQPHPDAPQSVFRLVEGVNPEKAVLMGFELLLARVECYQLLELLKKNQLEPQQWQELLHRRAGITKQEESKEKRTTAEHREKKRKEEQRKKELPSYPETRNSVNPLPKPRRRPPIAPDHSIMEMQRTYPDLAFRGRRLVSDTPNQASVSRSASSIAAYTGSEDNKDENKVSELSKSKSFSGLRALPTTEGGKHDGSKVEGAAAADYSRIGSHDDANAMTPTLHITLRAGVTQQDQENQDHENLKPGDTPQSTTEPATDVQDRRGDRPELSRMSSIEEELVLLKLSERMDALHV</sequence>
<feature type="compositionally biased region" description="Basic and acidic residues" evidence="2">
    <location>
        <begin position="307"/>
        <end position="320"/>
    </location>
</feature>
<protein>
    <submittedName>
        <fullName evidence="4">Spermatogenesis-associated protein 2-like</fullName>
    </submittedName>
</protein>
<evidence type="ECO:0000259" key="3">
    <source>
        <dbReference type="Pfam" id="PF21388"/>
    </source>
</evidence>
<dbReference type="Proteomes" id="UP000265120">
    <property type="component" value="Chromosome 12"/>
</dbReference>
<dbReference type="InterPro" id="IPR036339">
    <property type="entry name" value="PUB-like_dom_sf"/>
</dbReference>
<dbReference type="PANTHER" id="PTHR15326">
    <property type="entry name" value="SPERMATOGENESIS-ASSOCIATED PROTEIN 2/TAMOZHENNIC"/>
    <property type="match status" value="1"/>
</dbReference>
<dbReference type="Gene3D" id="1.20.58.2190">
    <property type="match status" value="1"/>
</dbReference>
<evidence type="ECO:0000313" key="5">
    <source>
        <dbReference type="Proteomes" id="UP000265120"/>
    </source>
</evidence>